<dbReference type="GO" id="GO:0047443">
    <property type="term" value="F:4-hydroxy-4-methyl-2-oxoglutarate aldolase activity"/>
    <property type="evidence" value="ECO:0007669"/>
    <property type="project" value="UniProtKB-EC"/>
</dbReference>
<feature type="binding site" evidence="9">
    <location>
        <begin position="76"/>
        <end position="79"/>
    </location>
    <ligand>
        <name>substrate</name>
    </ligand>
</feature>
<dbReference type="GO" id="GO:0051252">
    <property type="term" value="P:regulation of RNA metabolic process"/>
    <property type="evidence" value="ECO:0007669"/>
    <property type="project" value="InterPro"/>
</dbReference>
<evidence type="ECO:0000256" key="4">
    <source>
        <dbReference type="ARBA" id="ARBA00011233"/>
    </source>
</evidence>
<comment type="cofactor">
    <cofactor evidence="2 10">
        <name>a divalent metal cation</name>
        <dbReference type="ChEBI" id="CHEBI:60240"/>
    </cofactor>
</comment>
<dbReference type="SUPFAM" id="SSF89562">
    <property type="entry name" value="RraA-like"/>
    <property type="match status" value="1"/>
</dbReference>
<comment type="subunit">
    <text evidence="4 10">Homotrimer.</text>
</comment>
<dbReference type="InterPro" id="IPR005493">
    <property type="entry name" value="RraA/RraA-like"/>
</dbReference>
<reference evidence="11" key="1">
    <citation type="submission" date="2021-02" db="EMBL/GenBank/DDBJ databases">
        <title>Sequencing the genomes of 1000 actinobacteria strains.</title>
        <authorList>
            <person name="Klenk H.-P."/>
        </authorList>
    </citation>
    <scope>NUCLEOTIDE SEQUENCE</scope>
    <source>
        <strain evidence="11">DSM 22850</strain>
    </source>
</reference>
<evidence type="ECO:0000256" key="1">
    <source>
        <dbReference type="ARBA" id="ARBA00001342"/>
    </source>
</evidence>
<comment type="caution">
    <text evidence="11">The sequence shown here is derived from an EMBL/GenBank/DDBJ whole genome shotgun (WGS) entry which is preliminary data.</text>
</comment>
<comment type="cofactor">
    <cofactor evidence="9">
        <name>Mg(2+)</name>
        <dbReference type="ChEBI" id="CHEBI:18420"/>
    </cofactor>
</comment>
<dbReference type="EMBL" id="JAFIDA010000001">
    <property type="protein sequence ID" value="MBP1325923.1"/>
    <property type="molecule type" value="Genomic_DNA"/>
</dbReference>
<keyword evidence="5 9" id="KW-0479">Metal-binding</keyword>
<evidence type="ECO:0000256" key="5">
    <source>
        <dbReference type="ARBA" id="ARBA00022723"/>
    </source>
</evidence>
<keyword evidence="9" id="KW-0460">Magnesium</keyword>
<dbReference type="CDD" id="cd16841">
    <property type="entry name" value="RraA_family"/>
    <property type="match status" value="1"/>
</dbReference>
<evidence type="ECO:0000313" key="11">
    <source>
        <dbReference type="EMBL" id="MBP1325923.1"/>
    </source>
</evidence>
<dbReference type="GO" id="GO:0008428">
    <property type="term" value="F:ribonuclease inhibitor activity"/>
    <property type="evidence" value="ECO:0007669"/>
    <property type="project" value="InterPro"/>
</dbReference>
<comment type="catalytic activity">
    <reaction evidence="8 10">
        <text>oxaloacetate + H(+) = pyruvate + CO2</text>
        <dbReference type="Rhea" id="RHEA:15641"/>
        <dbReference type="ChEBI" id="CHEBI:15361"/>
        <dbReference type="ChEBI" id="CHEBI:15378"/>
        <dbReference type="ChEBI" id="CHEBI:16452"/>
        <dbReference type="ChEBI" id="CHEBI:16526"/>
        <dbReference type="EC" id="4.1.1.112"/>
    </reaction>
</comment>
<dbReference type="Gene3D" id="3.50.30.40">
    <property type="entry name" value="Ribonuclease E inhibitor RraA/RraA-like"/>
    <property type="match status" value="1"/>
</dbReference>
<dbReference type="RefSeq" id="WP_209704914.1">
    <property type="nucleotide sequence ID" value="NZ_JAFIDA010000001.1"/>
</dbReference>
<dbReference type="GO" id="GO:0008948">
    <property type="term" value="F:oxaloacetate decarboxylase activity"/>
    <property type="evidence" value="ECO:0007669"/>
    <property type="project" value="UniProtKB-EC"/>
</dbReference>
<dbReference type="AlphaFoldDB" id="A0A940T3K9"/>
<evidence type="ECO:0000256" key="6">
    <source>
        <dbReference type="ARBA" id="ARBA00023239"/>
    </source>
</evidence>
<dbReference type="InterPro" id="IPR010203">
    <property type="entry name" value="RraA"/>
</dbReference>
<protein>
    <recommendedName>
        <fullName evidence="10">4-hydroxy-4-methyl-2-oxoglutarate aldolase</fullName>
        <shortName evidence="10">HMG aldolase</shortName>
        <ecNumber evidence="10">4.1.1.112</ecNumber>
        <ecNumber evidence="10">4.1.3.17</ecNumber>
    </recommendedName>
    <alternativeName>
        <fullName evidence="10">Oxaloacetate decarboxylase</fullName>
    </alternativeName>
</protein>
<keyword evidence="6 10" id="KW-0456">Lyase</keyword>
<feature type="binding site" evidence="9">
    <location>
        <position position="98"/>
    </location>
    <ligand>
        <name>substrate</name>
    </ligand>
</feature>
<dbReference type="PANTHER" id="PTHR33254:SF4">
    <property type="entry name" value="4-HYDROXY-4-METHYL-2-OXOGLUTARATE ALDOLASE 3-RELATED"/>
    <property type="match status" value="1"/>
</dbReference>
<evidence type="ECO:0000256" key="2">
    <source>
        <dbReference type="ARBA" id="ARBA00001968"/>
    </source>
</evidence>
<sequence length="162" mass="16350">MAEISTADLYDERGKALQSLSLQLQDIGGMTGFSGPVRTIRCFQDNALVRRALESPGNGAVLVVDGAGSLATALVGDQIASLAADNGWAGLIVNGAVRDRIAIGTLPIGVKALGSNPAKSTKTGEGEVDVPVDIGGITFAPGAYVWCDEDGVLVDPAGNAGA</sequence>
<dbReference type="InterPro" id="IPR036704">
    <property type="entry name" value="RraA/RraA-like_sf"/>
</dbReference>
<dbReference type="EC" id="4.1.3.17" evidence="10"/>
<evidence type="ECO:0000256" key="9">
    <source>
        <dbReference type="PIRSR" id="PIRSR605493-1"/>
    </source>
</evidence>
<proteinExistence type="inferred from homology"/>
<name>A0A940T3K9_9MICO</name>
<dbReference type="NCBIfam" id="TIGR01935">
    <property type="entry name" value="NOT-MenG"/>
    <property type="match status" value="1"/>
</dbReference>
<evidence type="ECO:0000313" key="12">
    <source>
        <dbReference type="Proteomes" id="UP000675163"/>
    </source>
</evidence>
<dbReference type="EC" id="4.1.1.112" evidence="10"/>
<dbReference type="PANTHER" id="PTHR33254">
    <property type="entry name" value="4-HYDROXY-4-METHYL-2-OXOGLUTARATE ALDOLASE 3-RELATED"/>
    <property type="match status" value="1"/>
</dbReference>
<dbReference type="Proteomes" id="UP000675163">
    <property type="component" value="Unassembled WGS sequence"/>
</dbReference>
<dbReference type="GO" id="GO:0046872">
    <property type="term" value="F:metal ion binding"/>
    <property type="evidence" value="ECO:0007669"/>
    <property type="project" value="UniProtKB-KW"/>
</dbReference>
<dbReference type="Pfam" id="PF03737">
    <property type="entry name" value="RraA-like"/>
    <property type="match status" value="1"/>
</dbReference>
<evidence type="ECO:0000256" key="3">
    <source>
        <dbReference type="ARBA" id="ARBA00008621"/>
    </source>
</evidence>
<comment type="similarity">
    <text evidence="3 10">Belongs to the class II aldolase/RraA-like family.</text>
</comment>
<accession>A0A940T3K9</accession>
<comment type="function">
    <text evidence="7 10">Catalyzes the aldol cleavage of 4-hydroxy-4-methyl-2-oxoglutarate (HMG) into 2 molecules of pyruvate. Also contains a secondary oxaloacetate (OAA) decarboxylase activity due to the common pyruvate enolate transition state formed following C-C bond cleavage in the retro-aldol and decarboxylation reactions.</text>
</comment>
<evidence type="ECO:0000256" key="10">
    <source>
        <dbReference type="RuleBase" id="RU004338"/>
    </source>
</evidence>
<dbReference type="NCBIfam" id="NF006875">
    <property type="entry name" value="PRK09372.1"/>
    <property type="match status" value="1"/>
</dbReference>
<comment type="catalytic activity">
    <reaction evidence="1 10">
        <text>4-hydroxy-4-methyl-2-oxoglutarate = 2 pyruvate</text>
        <dbReference type="Rhea" id="RHEA:22748"/>
        <dbReference type="ChEBI" id="CHEBI:15361"/>
        <dbReference type="ChEBI" id="CHEBI:58276"/>
        <dbReference type="EC" id="4.1.3.17"/>
    </reaction>
</comment>
<evidence type="ECO:0000256" key="8">
    <source>
        <dbReference type="ARBA" id="ARBA00047973"/>
    </source>
</evidence>
<keyword evidence="12" id="KW-1185">Reference proteome</keyword>
<evidence type="ECO:0000256" key="7">
    <source>
        <dbReference type="ARBA" id="ARBA00025046"/>
    </source>
</evidence>
<feature type="binding site" evidence="9">
    <location>
        <position position="99"/>
    </location>
    <ligand>
        <name>Mg(2+)</name>
        <dbReference type="ChEBI" id="CHEBI:18420"/>
    </ligand>
</feature>
<organism evidence="11 12">
    <name type="scientific">Leucobacter exalbidus</name>
    <dbReference type="NCBI Taxonomy" id="662960"/>
    <lineage>
        <taxon>Bacteria</taxon>
        <taxon>Bacillati</taxon>
        <taxon>Actinomycetota</taxon>
        <taxon>Actinomycetes</taxon>
        <taxon>Micrococcales</taxon>
        <taxon>Microbacteriaceae</taxon>
        <taxon>Leucobacter</taxon>
    </lineage>
</organism>
<gene>
    <name evidence="11" type="ORF">JOF28_001155</name>
</gene>